<dbReference type="Proteomes" id="UP001159427">
    <property type="component" value="Unassembled WGS sequence"/>
</dbReference>
<evidence type="ECO:0000313" key="1">
    <source>
        <dbReference type="EMBL" id="CAH3027344.1"/>
    </source>
</evidence>
<protein>
    <submittedName>
        <fullName evidence="1">Uncharacterized protein</fullName>
    </submittedName>
</protein>
<keyword evidence="2" id="KW-1185">Reference proteome</keyword>
<comment type="caution">
    <text evidence="1">The sequence shown here is derived from an EMBL/GenBank/DDBJ whole genome shotgun (WGS) entry which is preliminary data.</text>
</comment>
<proteinExistence type="predicted"/>
<organism evidence="1 2">
    <name type="scientific">Porites evermanni</name>
    <dbReference type="NCBI Taxonomy" id="104178"/>
    <lineage>
        <taxon>Eukaryota</taxon>
        <taxon>Metazoa</taxon>
        <taxon>Cnidaria</taxon>
        <taxon>Anthozoa</taxon>
        <taxon>Hexacorallia</taxon>
        <taxon>Scleractinia</taxon>
        <taxon>Fungiina</taxon>
        <taxon>Poritidae</taxon>
        <taxon>Porites</taxon>
    </lineage>
</organism>
<gene>
    <name evidence="1" type="ORF">PEVE_00031351</name>
</gene>
<sequence length="98" mass="10884">MEGIEATYEKLKISVPSSHGVVDVTVLRKSGRPAEYQVYNGYLASSTVHRHHLEKIILVAFDASIITITRDVTVLTPNKYTVDPASLEVDQSEVWIDA</sequence>
<name>A0ABN8MCH8_9CNID</name>
<evidence type="ECO:0000313" key="2">
    <source>
        <dbReference type="Proteomes" id="UP001159427"/>
    </source>
</evidence>
<reference evidence="1 2" key="1">
    <citation type="submission" date="2022-05" db="EMBL/GenBank/DDBJ databases">
        <authorList>
            <consortium name="Genoscope - CEA"/>
            <person name="William W."/>
        </authorList>
    </citation>
    <scope>NUCLEOTIDE SEQUENCE [LARGE SCALE GENOMIC DNA]</scope>
</reference>
<dbReference type="EMBL" id="CALNXI010000448">
    <property type="protein sequence ID" value="CAH3027344.1"/>
    <property type="molecule type" value="Genomic_DNA"/>
</dbReference>
<accession>A0ABN8MCH8</accession>